<feature type="compositionally biased region" description="Polar residues" evidence="2">
    <location>
        <begin position="23"/>
        <end position="33"/>
    </location>
</feature>
<feature type="region of interest" description="Disordered" evidence="2">
    <location>
        <begin position="484"/>
        <end position="512"/>
    </location>
</feature>
<dbReference type="EMBL" id="FUZP01000001">
    <property type="protein sequence ID" value="SKC47174.1"/>
    <property type="molecule type" value="Genomic_DNA"/>
</dbReference>
<evidence type="ECO:0000313" key="5">
    <source>
        <dbReference type="Proteomes" id="UP000190857"/>
    </source>
</evidence>
<feature type="domain" description="Smf/DprA SLOG" evidence="3">
    <location>
        <begin position="267"/>
        <end position="478"/>
    </location>
</feature>
<gene>
    <name evidence="4" type="ORF">SAMN06309945_1290</name>
</gene>
<feature type="compositionally biased region" description="Polar residues" evidence="2">
    <location>
        <begin position="484"/>
        <end position="499"/>
    </location>
</feature>
<dbReference type="STRING" id="123320.SAMN06309945_1290"/>
<reference evidence="4 5" key="1">
    <citation type="submission" date="2017-02" db="EMBL/GenBank/DDBJ databases">
        <authorList>
            <person name="Peterson S.W."/>
        </authorList>
    </citation>
    <scope>NUCLEOTIDE SEQUENCE [LARGE SCALE GENOMIC DNA]</scope>
    <source>
        <strain evidence="4 5">VKM Ac-2059</strain>
    </source>
</reference>
<dbReference type="NCBIfam" id="TIGR00732">
    <property type="entry name" value="dprA"/>
    <property type="match status" value="1"/>
</dbReference>
<keyword evidence="5" id="KW-1185">Reference proteome</keyword>
<protein>
    <submittedName>
        <fullName evidence="4">DNA protecting protein DprA</fullName>
    </submittedName>
</protein>
<dbReference type="GO" id="GO:0009294">
    <property type="term" value="P:DNA-mediated transformation"/>
    <property type="evidence" value="ECO:0007669"/>
    <property type="project" value="InterPro"/>
</dbReference>
<feature type="region of interest" description="Disordered" evidence="2">
    <location>
        <begin position="200"/>
        <end position="228"/>
    </location>
</feature>
<feature type="compositionally biased region" description="Basic and acidic residues" evidence="2">
    <location>
        <begin position="501"/>
        <end position="512"/>
    </location>
</feature>
<dbReference type="InterPro" id="IPR057666">
    <property type="entry name" value="DrpA_SLOG"/>
</dbReference>
<proteinExistence type="inferred from homology"/>
<dbReference type="Gene3D" id="3.40.50.450">
    <property type="match status" value="1"/>
</dbReference>
<feature type="region of interest" description="Disordered" evidence="2">
    <location>
        <begin position="161"/>
        <end position="182"/>
    </location>
</feature>
<name>A0A1T5J731_9MICO</name>
<sequence length="570" mass="60171">MTTDEPRVRAAAPPAKSTPPLASRSSATSQNGVGSARSRHRGETNLIGALVDTLAVLRPPSAQHESDERFAERTSRTILSALAEPGDGVLGGLVLEYGAIEVLDRLWKSRSGAAGLGRHEVRQAVTRARDGRSADRPGAAVGQAGLDIPESDLVSLGRRPHAAHCDSSSEGGARDWGSSVSGPGFEQLSAHDVLEPFRSGEWAETTGHTVASPRSRGTNRDTGSCRGSQIDTELEGLSASLETWMLRLDRVEQSLDLAVARSVGAELLIPGDDDWPGGLDDLGRHAPFVLWVRGSSRDLNSARPAVALVGARACSAYGQQVATDASWHLARRGVTVISGGAYGIDGAVHRAAIRADGRTVAFLAGGVDRLYPAGHHALLESIIDNGCLASEVPCGTTPTKWRFLQRNRLIAAASQATVVVEAGSRSGSLNTAGHAAHLGRPLGAVPGPVTTAHSIGCHRLLREYDATCVTSGDEMMQLIEPLQAAQSLSSGSPAPQTDVVSGKDRREDDRPRARRLIDALSARTPRQPLDLARQSGLPLADVVAELGSLQLRGVAKSTEKGWLHMPRKHR</sequence>
<organism evidence="4 5">
    <name type="scientific">Okibacterium fritillariae</name>
    <dbReference type="NCBI Taxonomy" id="123320"/>
    <lineage>
        <taxon>Bacteria</taxon>
        <taxon>Bacillati</taxon>
        <taxon>Actinomycetota</taxon>
        <taxon>Actinomycetes</taxon>
        <taxon>Micrococcales</taxon>
        <taxon>Microbacteriaceae</taxon>
        <taxon>Okibacterium</taxon>
    </lineage>
</organism>
<evidence type="ECO:0000313" key="4">
    <source>
        <dbReference type="EMBL" id="SKC47174.1"/>
    </source>
</evidence>
<dbReference type="PANTHER" id="PTHR43022:SF1">
    <property type="entry name" value="PROTEIN SMF"/>
    <property type="match status" value="1"/>
</dbReference>
<dbReference type="PANTHER" id="PTHR43022">
    <property type="entry name" value="PROTEIN SMF"/>
    <property type="match status" value="1"/>
</dbReference>
<dbReference type="InterPro" id="IPR003488">
    <property type="entry name" value="DprA"/>
</dbReference>
<dbReference type="AlphaFoldDB" id="A0A1T5J731"/>
<accession>A0A1T5J731</accession>
<dbReference type="SUPFAM" id="SSF102405">
    <property type="entry name" value="MCP/YpsA-like"/>
    <property type="match status" value="1"/>
</dbReference>
<dbReference type="Pfam" id="PF02481">
    <property type="entry name" value="DNA_processg_A"/>
    <property type="match status" value="1"/>
</dbReference>
<dbReference type="Proteomes" id="UP000190857">
    <property type="component" value="Unassembled WGS sequence"/>
</dbReference>
<feature type="region of interest" description="Disordered" evidence="2">
    <location>
        <begin position="1"/>
        <end position="44"/>
    </location>
</feature>
<comment type="similarity">
    <text evidence="1">Belongs to the DprA/Smf family.</text>
</comment>
<evidence type="ECO:0000259" key="3">
    <source>
        <dbReference type="Pfam" id="PF02481"/>
    </source>
</evidence>
<evidence type="ECO:0000256" key="1">
    <source>
        <dbReference type="ARBA" id="ARBA00006525"/>
    </source>
</evidence>
<evidence type="ECO:0000256" key="2">
    <source>
        <dbReference type="SAM" id="MobiDB-lite"/>
    </source>
</evidence>